<dbReference type="PANTHER" id="PTHR36836:SF1">
    <property type="entry name" value="COLANIC ACID BIOSYNTHESIS PROTEIN WCAK"/>
    <property type="match status" value="1"/>
</dbReference>
<organism evidence="2">
    <name type="scientific">Roseihalotalea indica</name>
    <dbReference type="NCBI Taxonomy" id="2867963"/>
    <lineage>
        <taxon>Bacteria</taxon>
        <taxon>Pseudomonadati</taxon>
        <taxon>Bacteroidota</taxon>
        <taxon>Cytophagia</taxon>
        <taxon>Cytophagales</taxon>
        <taxon>Catalimonadaceae</taxon>
        <taxon>Roseihalotalea</taxon>
    </lineage>
</organism>
<gene>
    <name evidence="2" type="ORF">K4G66_20130</name>
</gene>
<reference evidence="2" key="1">
    <citation type="journal article" date="2023" name="Comput. Struct. Biotechnol. J.">
        <title>Discovery of a novel marine Bacteroidetes with a rich repertoire of carbohydrate-active enzymes.</title>
        <authorList>
            <person name="Chen B."/>
            <person name="Liu G."/>
            <person name="Chen Q."/>
            <person name="Wang H."/>
            <person name="Liu L."/>
            <person name="Tang K."/>
        </authorList>
    </citation>
    <scope>NUCLEOTIDE SEQUENCE</scope>
    <source>
        <strain evidence="2">TK19036</strain>
    </source>
</reference>
<name>A0AA49GH73_9BACT</name>
<dbReference type="InterPro" id="IPR007345">
    <property type="entry name" value="Polysacch_pyruvyl_Trfase"/>
</dbReference>
<sequence length="375" mass="42745">MVHLKIGNYTNKGDGLMLHAIIERLSEKTDLTLLPKVAEYKKRASLGLYQSFWFESLNNPVNQVVTTAFPSFLRKKYGLVAEEDVTAILDASGFAYGDQWGAANVQQVANDVVRWKKQGKKIVLLPQSLGSFEDPKVREQFQRILDHADLIYARDQSSYQYVTGINGPSEKIKQAPDFTGALKGTKSDLYTPGQRQACIIPNHRMIDSTDDQVGPRYLPFLKECFDKFTELDMNPFVLVHERVDYAVAEELERLVGRKIDIVYDDDPLVLRGVISQCYIVLSSRFHGLISTLSQVVPCLGTRWAHKFERVMEEYKCSDYLVSPTDAPEMVGKKIEELNTEVTRKQVMQNINDTVEEHKRRNEQMWSEVEALLGLS</sequence>
<dbReference type="EMBL" id="CP120682">
    <property type="protein sequence ID" value="WKN34685.1"/>
    <property type="molecule type" value="Genomic_DNA"/>
</dbReference>
<keyword evidence="2" id="KW-0808">Transferase</keyword>
<feature type="domain" description="Polysaccharide pyruvyl transferase" evidence="1">
    <location>
        <begin position="11"/>
        <end position="303"/>
    </location>
</feature>
<dbReference type="Pfam" id="PF04230">
    <property type="entry name" value="PS_pyruv_trans"/>
    <property type="match status" value="1"/>
</dbReference>
<dbReference type="GO" id="GO:0016740">
    <property type="term" value="F:transferase activity"/>
    <property type="evidence" value="ECO:0007669"/>
    <property type="project" value="UniProtKB-KW"/>
</dbReference>
<protein>
    <submittedName>
        <fullName evidence="2">Polysaccharide pyruvyl transferase family protein</fullName>
    </submittedName>
</protein>
<dbReference type="AlphaFoldDB" id="A0AA49GH73"/>
<dbReference type="PANTHER" id="PTHR36836">
    <property type="entry name" value="COLANIC ACID BIOSYNTHESIS PROTEIN WCAK"/>
    <property type="match status" value="1"/>
</dbReference>
<evidence type="ECO:0000259" key="1">
    <source>
        <dbReference type="Pfam" id="PF04230"/>
    </source>
</evidence>
<reference evidence="2" key="2">
    <citation type="journal article" date="2024" name="Antonie Van Leeuwenhoek">
        <title>Roseihalotalea indica gen. nov., sp. nov., a halophilic Bacteroidetes from mesopelagic Southwest Indian Ocean with higher carbohydrate metabolic potential.</title>
        <authorList>
            <person name="Chen B."/>
            <person name="Zhang M."/>
            <person name="Lin D."/>
            <person name="Ye J."/>
            <person name="Tang K."/>
        </authorList>
    </citation>
    <scope>NUCLEOTIDE SEQUENCE</scope>
    <source>
        <strain evidence="2">TK19036</strain>
    </source>
</reference>
<evidence type="ECO:0000313" key="2">
    <source>
        <dbReference type="EMBL" id="WKN34685.1"/>
    </source>
</evidence>
<accession>A0AA49GH73</accession>
<proteinExistence type="predicted"/>